<name>A0ABV6IVE7_9PROT</name>
<reference evidence="3 4" key="1">
    <citation type="submission" date="2024-09" db="EMBL/GenBank/DDBJ databases">
        <authorList>
            <person name="Sun Q."/>
            <person name="Mori K."/>
        </authorList>
    </citation>
    <scope>NUCLEOTIDE SEQUENCE [LARGE SCALE GENOMIC DNA]</scope>
    <source>
        <strain evidence="3 4">CCM 7468</strain>
    </source>
</reference>
<comment type="caution">
    <text evidence="3">The sequence shown here is derived from an EMBL/GenBank/DDBJ whole genome shotgun (WGS) entry which is preliminary data.</text>
</comment>
<evidence type="ECO:0000313" key="4">
    <source>
        <dbReference type="Proteomes" id="UP001589789"/>
    </source>
</evidence>
<dbReference type="EMBL" id="JBHLVZ010000055">
    <property type="protein sequence ID" value="MFC0387224.1"/>
    <property type="molecule type" value="Genomic_DNA"/>
</dbReference>
<protein>
    <recommendedName>
        <fullName evidence="5">Flagella basal body P-ring formation protein FlgA</fullName>
    </recommendedName>
</protein>
<proteinExistence type="predicted"/>
<evidence type="ECO:0000313" key="3">
    <source>
        <dbReference type="EMBL" id="MFC0387224.1"/>
    </source>
</evidence>
<dbReference type="Proteomes" id="UP001589789">
    <property type="component" value="Unassembled WGS sequence"/>
</dbReference>
<accession>A0ABV6IVE7</accession>
<keyword evidence="2" id="KW-0732">Signal</keyword>
<feature type="region of interest" description="Disordered" evidence="1">
    <location>
        <begin position="230"/>
        <end position="252"/>
    </location>
</feature>
<evidence type="ECO:0000256" key="2">
    <source>
        <dbReference type="SAM" id="SignalP"/>
    </source>
</evidence>
<feature type="compositionally biased region" description="Polar residues" evidence="1">
    <location>
        <begin position="243"/>
        <end position="252"/>
    </location>
</feature>
<feature type="chain" id="PRO_5046751587" description="Flagella basal body P-ring formation protein FlgA" evidence="2">
    <location>
        <begin position="34"/>
        <end position="252"/>
    </location>
</feature>
<organism evidence="3 4">
    <name type="scientific">Muricoccus vinaceus</name>
    <dbReference type="NCBI Taxonomy" id="424704"/>
    <lineage>
        <taxon>Bacteria</taxon>
        <taxon>Pseudomonadati</taxon>
        <taxon>Pseudomonadota</taxon>
        <taxon>Alphaproteobacteria</taxon>
        <taxon>Acetobacterales</taxon>
        <taxon>Roseomonadaceae</taxon>
        <taxon>Muricoccus</taxon>
    </lineage>
</organism>
<feature type="signal peptide" evidence="2">
    <location>
        <begin position="1"/>
        <end position="33"/>
    </location>
</feature>
<dbReference type="RefSeq" id="WP_377052461.1">
    <property type="nucleotide sequence ID" value="NZ_JBHLVZ010000055.1"/>
</dbReference>
<evidence type="ECO:0008006" key="5">
    <source>
        <dbReference type="Google" id="ProtNLM"/>
    </source>
</evidence>
<keyword evidence="4" id="KW-1185">Reference proteome</keyword>
<sequence>MFLPQWRPALPFPARFRPILSLLALTASSPALPARPALAQPRHATGDSSDLWFDPTQLPSFTGMVERFLVNPRGEVDALLFREGPQVSFPPDVADELRRVAVSGRPLIVWGVRARRAPAITMLAFAPSSEVTPVVLDRFYWRRQGTGVNEGAARLSVTGAVRSPYYAPQGEIIGAILEDGTVVLLPRGVATAEIARRSFRPGARLEAEGLGYQGEVGRAVLADRLGEPGAMQAVSGTNGGPAINSQPPLGSR</sequence>
<gene>
    <name evidence="3" type="ORF">ACFFIC_16970</name>
</gene>
<evidence type="ECO:0000256" key="1">
    <source>
        <dbReference type="SAM" id="MobiDB-lite"/>
    </source>
</evidence>